<organism evidence="2 3">
    <name type="scientific">Dryococelus australis</name>
    <dbReference type="NCBI Taxonomy" id="614101"/>
    <lineage>
        <taxon>Eukaryota</taxon>
        <taxon>Metazoa</taxon>
        <taxon>Ecdysozoa</taxon>
        <taxon>Arthropoda</taxon>
        <taxon>Hexapoda</taxon>
        <taxon>Insecta</taxon>
        <taxon>Pterygota</taxon>
        <taxon>Neoptera</taxon>
        <taxon>Polyneoptera</taxon>
        <taxon>Phasmatodea</taxon>
        <taxon>Verophasmatodea</taxon>
        <taxon>Anareolatae</taxon>
        <taxon>Phasmatidae</taxon>
        <taxon>Eurycanthinae</taxon>
        <taxon>Dryococelus</taxon>
    </lineage>
</organism>
<gene>
    <name evidence="2" type="ORF">PR048_021579</name>
</gene>
<reference evidence="2 3" key="1">
    <citation type="submission" date="2023-02" db="EMBL/GenBank/DDBJ databases">
        <title>LHISI_Scaffold_Assembly.</title>
        <authorList>
            <person name="Stuart O.P."/>
            <person name="Cleave R."/>
            <person name="Magrath M.J.L."/>
            <person name="Mikheyev A.S."/>
        </authorList>
    </citation>
    <scope>NUCLEOTIDE SEQUENCE [LARGE SCALE GENOMIC DNA]</scope>
    <source>
        <strain evidence="2">Daus_M_001</strain>
        <tissue evidence="2">Leg muscle</tissue>
    </source>
</reference>
<accession>A0ABQ9GYK2</accession>
<dbReference type="Pfam" id="PF25298">
    <property type="entry name" value="Baculo_FP_2nd"/>
    <property type="match status" value="1"/>
</dbReference>
<comment type="caution">
    <text evidence="2">The sequence shown here is derived from an EMBL/GenBank/DDBJ whole genome shotgun (WGS) entry which is preliminary data.</text>
</comment>
<feature type="domain" description="FP protein C-terminal" evidence="1">
    <location>
        <begin position="118"/>
        <end position="168"/>
    </location>
</feature>
<name>A0ABQ9GYK2_9NEOP</name>
<evidence type="ECO:0000313" key="2">
    <source>
        <dbReference type="EMBL" id="KAJ8877126.1"/>
    </source>
</evidence>
<sequence>MPEVKKLDRDMEELKQYQRENNIEIHGIPQKKDEDVYKIIVDLSKELKILLTQDDIGIAHRLPSSKTYNHRPIILKLVCRWKKEEILKAKKSVPNLGNQSIGVNDFPNRKIYLNYNLTPYNKLLYKTARDLRPQIKFVWLKDCKMFIRKSENDSAVWIKSEEHLSDIKKSLQ</sequence>
<dbReference type="Gene3D" id="3.30.70.1820">
    <property type="entry name" value="L1 transposable element, RRM domain"/>
    <property type="match status" value="1"/>
</dbReference>
<keyword evidence="3" id="KW-1185">Reference proteome</keyword>
<proteinExistence type="predicted"/>
<protein>
    <recommendedName>
        <fullName evidence="1">FP protein C-terminal domain-containing protein</fullName>
    </recommendedName>
</protein>
<dbReference type="InterPro" id="IPR057251">
    <property type="entry name" value="FP_C"/>
</dbReference>
<dbReference type="EMBL" id="JARBHB010000008">
    <property type="protein sequence ID" value="KAJ8877126.1"/>
    <property type="molecule type" value="Genomic_DNA"/>
</dbReference>
<dbReference type="Proteomes" id="UP001159363">
    <property type="component" value="Chromosome 7"/>
</dbReference>
<evidence type="ECO:0000313" key="3">
    <source>
        <dbReference type="Proteomes" id="UP001159363"/>
    </source>
</evidence>
<evidence type="ECO:0000259" key="1">
    <source>
        <dbReference type="Pfam" id="PF25298"/>
    </source>
</evidence>